<reference evidence="2" key="1">
    <citation type="journal article" date="2022" name="bioRxiv">
        <title>Sequencing and chromosome-scale assembly of the giantPleurodeles waltlgenome.</title>
        <authorList>
            <person name="Brown T."/>
            <person name="Elewa A."/>
            <person name="Iarovenko S."/>
            <person name="Subramanian E."/>
            <person name="Araus A.J."/>
            <person name="Petzold A."/>
            <person name="Susuki M."/>
            <person name="Suzuki K.-i.T."/>
            <person name="Hayashi T."/>
            <person name="Toyoda A."/>
            <person name="Oliveira C."/>
            <person name="Osipova E."/>
            <person name="Leigh N.D."/>
            <person name="Simon A."/>
            <person name="Yun M.H."/>
        </authorList>
    </citation>
    <scope>NUCLEOTIDE SEQUENCE</scope>
    <source>
        <strain evidence="2">20211129_DDA</strain>
        <tissue evidence="2">Liver</tissue>
    </source>
</reference>
<dbReference type="Proteomes" id="UP001066276">
    <property type="component" value="Chromosome 7"/>
</dbReference>
<proteinExistence type="predicted"/>
<sequence length="303" mass="34728">MFGSLRLWQKEGRERQIKAAKDAKRHAAKSDAQNVQEYDRQNVEQGWVQIDRRHQLDIDKVYVAQQHPKQKKQDPEKDPLMQDMMDRPPTYTPAMYPALPMMPHRADPVVPPFPISTTSGTPPPTEYQRPPASAPDPLNPSTPASGPHTTPLTDSPCPVTPPKERSKRGYPITEKGQIETMLHKWVLTSAGIEHIWATIDTFETIDQINMVERMCEILMEKWEENLDDQPPKDLLNLKQTVHLRYTQGNDLRACVAKILRHRKNYFHKLNQGTPKSGAKGMHPLREVPPPGFRLCQLRAPIQR</sequence>
<organism evidence="2 3">
    <name type="scientific">Pleurodeles waltl</name>
    <name type="common">Iberian ribbed newt</name>
    <dbReference type="NCBI Taxonomy" id="8319"/>
    <lineage>
        <taxon>Eukaryota</taxon>
        <taxon>Metazoa</taxon>
        <taxon>Chordata</taxon>
        <taxon>Craniata</taxon>
        <taxon>Vertebrata</taxon>
        <taxon>Euteleostomi</taxon>
        <taxon>Amphibia</taxon>
        <taxon>Batrachia</taxon>
        <taxon>Caudata</taxon>
        <taxon>Salamandroidea</taxon>
        <taxon>Salamandridae</taxon>
        <taxon>Pleurodelinae</taxon>
        <taxon>Pleurodeles</taxon>
    </lineage>
</organism>
<protein>
    <submittedName>
        <fullName evidence="2">Uncharacterized protein</fullName>
    </submittedName>
</protein>
<feature type="region of interest" description="Disordered" evidence="1">
    <location>
        <begin position="16"/>
        <end position="40"/>
    </location>
</feature>
<name>A0AAV7PPD9_PLEWA</name>
<feature type="region of interest" description="Disordered" evidence="1">
    <location>
        <begin position="62"/>
        <end position="174"/>
    </location>
</feature>
<dbReference type="AlphaFoldDB" id="A0AAV7PPD9"/>
<dbReference type="EMBL" id="JANPWB010000011">
    <property type="protein sequence ID" value="KAJ1129719.1"/>
    <property type="molecule type" value="Genomic_DNA"/>
</dbReference>
<evidence type="ECO:0000256" key="1">
    <source>
        <dbReference type="SAM" id="MobiDB-lite"/>
    </source>
</evidence>
<gene>
    <name evidence="2" type="ORF">NDU88_008085</name>
</gene>
<feature type="compositionally biased region" description="Basic and acidic residues" evidence="1">
    <location>
        <begin position="71"/>
        <end position="86"/>
    </location>
</feature>
<evidence type="ECO:0000313" key="2">
    <source>
        <dbReference type="EMBL" id="KAJ1129719.1"/>
    </source>
</evidence>
<evidence type="ECO:0000313" key="3">
    <source>
        <dbReference type="Proteomes" id="UP001066276"/>
    </source>
</evidence>
<accession>A0AAV7PPD9</accession>
<feature type="compositionally biased region" description="Polar residues" evidence="1">
    <location>
        <begin position="141"/>
        <end position="153"/>
    </location>
</feature>
<comment type="caution">
    <text evidence="2">The sequence shown here is derived from an EMBL/GenBank/DDBJ whole genome shotgun (WGS) entry which is preliminary data.</text>
</comment>
<keyword evidence="3" id="KW-1185">Reference proteome</keyword>